<accession>A0AAV7Z8Z6</accession>
<dbReference type="EMBL" id="JANTQA010000033">
    <property type="protein sequence ID" value="KAJ3438526.1"/>
    <property type="molecule type" value="Genomic_DNA"/>
</dbReference>
<dbReference type="Gene3D" id="3.60.21.10">
    <property type="match status" value="1"/>
</dbReference>
<evidence type="ECO:0000256" key="6">
    <source>
        <dbReference type="SAM" id="SignalP"/>
    </source>
</evidence>
<keyword evidence="5" id="KW-0325">Glycoprotein</keyword>
<dbReference type="AlphaFoldDB" id="A0AAV7Z8Z6"/>
<dbReference type="InterPro" id="IPR029052">
    <property type="entry name" value="Metallo-depent_PP-like"/>
</dbReference>
<evidence type="ECO:0000256" key="4">
    <source>
        <dbReference type="ARBA" id="ARBA00022801"/>
    </source>
</evidence>
<dbReference type="InterPro" id="IPR045473">
    <property type="entry name" value="ASM_C"/>
</dbReference>
<dbReference type="Pfam" id="PF19272">
    <property type="entry name" value="ASMase_C"/>
    <property type="match status" value="1"/>
</dbReference>
<feature type="domain" description="Calcineurin-like phosphoesterase" evidence="7">
    <location>
        <begin position="23"/>
        <end position="273"/>
    </location>
</feature>
<reference evidence="9" key="1">
    <citation type="submission" date="2022-08" db="EMBL/GenBank/DDBJ databases">
        <title>Novel sulphate-reducing endosymbionts in the free-living metamonad Anaeramoeba.</title>
        <authorList>
            <person name="Jerlstrom-Hultqvist J."/>
            <person name="Cepicka I."/>
            <person name="Gallot-Lavallee L."/>
            <person name="Salas-Leiva D."/>
            <person name="Curtis B.A."/>
            <person name="Zahonova K."/>
            <person name="Pipaliya S."/>
            <person name="Dacks J."/>
            <person name="Roger A.J."/>
        </authorList>
    </citation>
    <scope>NUCLEOTIDE SEQUENCE</scope>
    <source>
        <strain evidence="9">Busselton2</strain>
    </source>
</reference>
<evidence type="ECO:0000259" key="8">
    <source>
        <dbReference type="Pfam" id="PF19272"/>
    </source>
</evidence>
<comment type="subcellular location">
    <subcellularLocation>
        <location evidence="1">Secreted</location>
    </subcellularLocation>
</comment>
<protein>
    <submittedName>
        <fullName evidence="9">Sphingomyelin phosphodiesterase</fullName>
    </submittedName>
</protein>
<dbReference type="Pfam" id="PF00149">
    <property type="entry name" value="Metallophos"/>
    <property type="match status" value="1"/>
</dbReference>
<comment type="caution">
    <text evidence="9">The sequence shown here is derived from an EMBL/GenBank/DDBJ whole genome shotgun (WGS) entry which is preliminary data.</text>
</comment>
<proteinExistence type="inferred from homology"/>
<keyword evidence="4" id="KW-0378">Hydrolase</keyword>
<evidence type="ECO:0000313" key="9">
    <source>
        <dbReference type="EMBL" id="KAJ3438526.1"/>
    </source>
</evidence>
<comment type="similarity">
    <text evidence="2">Belongs to the acid sphingomyelinase family.</text>
</comment>
<evidence type="ECO:0000259" key="7">
    <source>
        <dbReference type="Pfam" id="PF00149"/>
    </source>
</evidence>
<dbReference type="GO" id="GO:0008081">
    <property type="term" value="F:phosphoric diester hydrolase activity"/>
    <property type="evidence" value="ECO:0007669"/>
    <property type="project" value="TreeGrafter"/>
</dbReference>
<dbReference type="Proteomes" id="UP001146793">
    <property type="component" value="Unassembled WGS sequence"/>
</dbReference>
<dbReference type="PANTHER" id="PTHR10340">
    <property type="entry name" value="SPHINGOMYELIN PHOSPHODIESTERASE"/>
    <property type="match status" value="1"/>
</dbReference>
<name>A0AAV7Z8Z6_9EUKA</name>
<feature type="domain" description="Sphingomyelin phosphodiesterase C-terminal" evidence="8">
    <location>
        <begin position="282"/>
        <end position="420"/>
    </location>
</feature>
<gene>
    <name evidence="9" type="ORF">M0812_17717</name>
</gene>
<dbReference type="SUPFAM" id="SSF56300">
    <property type="entry name" value="Metallo-dependent phosphatases"/>
    <property type="match status" value="1"/>
</dbReference>
<dbReference type="GO" id="GO:0005615">
    <property type="term" value="C:extracellular space"/>
    <property type="evidence" value="ECO:0007669"/>
    <property type="project" value="TreeGrafter"/>
</dbReference>
<evidence type="ECO:0000256" key="1">
    <source>
        <dbReference type="ARBA" id="ARBA00004613"/>
    </source>
</evidence>
<dbReference type="PANTHER" id="PTHR10340:SF57">
    <property type="entry name" value="METALLOPHOS DOMAIN-CONTAINING PROTEIN"/>
    <property type="match status" value="1"/>
</dbReference>
<evidence type="ECO:0000256" key="3">
    <source>
        <dbReference type="ARBA" id="ARBA00022525"/>
    </source>
</evidence>
<evidence type="ECO:0000313" key="10">
    <source>
        <dbReference type="Proteomes" id="UP001146793"/>
    </source>
</evidence>
<evidence type="ECO:0000256" key="2">
    <source>
        <dbReference type="ARBA" id="ARBA00008234"/>
    </source>
</evidence>
<keyword evidence="3" id="KW-0964">Secreted</keyword>
<organism evidence="9 10">
    <name type="scientific">Anaeramoeba flamelloides</name>
    <dbReference type="NCBI Taxonomy" id="1746091"/>
    <lineage>
        <taxon>Eukaryota</taxon>
        <taxon>Metamonada</taxon>
        <taxon>Anaeramoebidae</taxon>
        <taxon>Anaeramoeba</taxon>
    </lineage>
</organism>
<evidence type="ECO:0000256" key="5">
    <source>
        <dbReference type="ARBA" id="ARBA00023180"/>
    </source>
</evidence>
<feature type="signal peptide" evidence="6">
    <location>
        <begin position="1"/>
        <end position="19"/>
    </location>
</feature>
<keyword evidence="6" id="KW-0732">Signal</keyword>
<feature type="chain" id="PRO_5043675684" evidence="6">
    <location>
        <begin position="20"/>
        <end position="422"/>
    </location>
</feature>
<dbReference type="InterPro" id="IPR004843">
    <property type="entry name" value="Calcineurin-like_PHP"/>
</dbReference>
<sequence length="422" mass="48967">MKYLFYSVLIFSFFVPTLCLTGKFWQITDQHYDWLYKYKSEPFLGFCRVGEGDAGYFGDYNCDIPWRTVESAIEEMARVEPNVDFVINSGDSFPHALGTAEDKLQTIENVTNAIRKYFPNTPIFYSPGNHDFEPTHCCSPGPNTWLQKMSHAVFEILNPEQKKTFLQGGYYSQVISGLRVVIMNTVLYYHGNRNTTDSTGDISGQYAWISSELDQASANREKVLIVGHVPPGYAERFGDLNFHEQFNAPFVNLFEEHPHKDLIIAQLYGHLHSDSFRLSNDAGALLLAPSVTGWKNYYSESSIPNNPAMGRLFYYDTVNKDLVKYEQYYTDLQTSNENLKLKWHLEYDTSMEPFNMQDLSLLSFQNFFYEMKNNDDIFDQYYLYNLVNYKTDPCDADCKNMQLCALEYLYEDKYTACRNSKK</sequence>